<accession>A0ABN7AV05</accession>
<name>A0ABN7AV05_9HEMI</name>
<sequence>MVSRYKNRIVAIQLQNDPIRSHLMETRGFQIRQETIVNVAQDPIAGSMSRCHTEIGGPKEKNRDKTRRKRRTVVPSILLARPAPSPLSFYHLIPRRSSLTTRQFSPALRVFHRSQRWTFSVMALPSYPNGPHSLQSISDLLKIITTESFARFLRSLTPRPTGIVSQN</sequence>
<reference evidence="2 3" key="1">
    <citation type="submission" date="2023-09" db="EMBL/GenBank/DDBJ databases">
        <title>Nesidiocoris tenuis whole genome shotgun sequence.</title>
        <authorList>
            <person name="Shibata T."/>
            <person name="Shimoda M."/>
            <person name="Kobayashi T."/>
            <person name="Uehara T."/>
        </authorList>
    </citation>
    <scope>NUCLEOTIDE SEQUENCE [LARGE SCALE GENOMIC DNA]</scope>
    <source>
        <strain evidence="2 3">Japan</strain>
    </source>
</reference>
<dbReference type="Proteomes" id="UP001307889">
    <property type="component" value="Chromosome 6"/>
</dbReference>
<organism evidence="2 3">
    <name type="scientific">Nesidiocoris tenuis</name>
    <dbReference type="NCBI Taxonomy" id="355587"/>
    <lineage>
        <taxon>Eukaryota</taxon>
        <taxon>Metazoa</taxon>
        <taxon>Ecdysozoa</taxon>
        <taxon>Arthropoda</taxon>
        <taxon>Hexapoda</taxon>
        <taxon>Insecta</taxon>
        <taxon>Pterygota</taxon>
        <taxon>Neoptera</taxon>
        <taxon>Paraneoptera</taxon>
        <taxon>Hemiptera</taxon>
        <taxon>Heteroptera</taxon>
        <taxon>Panheteroptera</taxon>
        <taxon>Cimicomorpha</taxon>
        <taxon>Miridae</taxon>
        <taxon>Dicyphina</taxon>
        <taxon>Nesidiocoris</taxon>
    </lineage>
</organism>
<dbReference type="EMBL" id="AP028914">
    <property type="protein sequence ID" value="BES95359.1"/>
    <property type="molecule type" value="Genomic_DNA"/>
</dbReference>
<gene>
    <name evidence="2" type="ORF">NTJ_08169</name>
</gene>
<proteinExistence type="predicted"/>
<feature type="region of interest" description="Disordered" evidence="1">
    <location>
        <begin position="48"/>
        <end position="70"/>
    </location>
</feature>
<evidence type="ECO:0000313" key="2">
    <source>
        <dbReference type="EMBL" id="BES95359.1"/>
    </source>
</evidence>
<keyword evidence="3" id="KW-1185">Reference proteome</keyword>
<feature type="compositionally biased region" description="Basic and acidic residues" evidence="1">
    <location>
        <begin position="51"/>
        <end position="63"/>
    </location>
</feature>
<protein>
    <submittedName>
        <fullName evidence="2">Uncharacterized protein</fullName>
    </submittedName>
</protein>
<evidence type="ECO:0000256" key="1">
    <source>
        <dbReference type="SAM" id="MobiDB-lite"/>
    </source>
</evidence>
<evidence type="ECO:0000313" key="3">
    <source>
        <dbReference type="Proteomes" id="UP001307889"/>
    </source>
</evidence>